<proteinExistence type="predicted"/>
<feature type="compositionally biased region" description="Basic and acidic residues" evidence="1">
    <location>
        <begin position="178"/>
        <end position="194"/>
    </location>
</feature>
<accession>A0A0D1XVC7</accession>
<evidence type="ECO:0000313" key="3">
    <source>
        <dbReference type="Proteomes" id="UP000054302"/>
    </source>
</evidence>
<evidence type="ECO:0000313" key="2">
    <source>
        <dbReference type="EMBL" id="KIV92236.1"/>
    </source>
</evidence>
<dbReference type="EMBL" id="KN847523">
    <property type="protein sequence ID" value="KIV92236.1"/>
    <property type="molecule type" value="Genomic_DNA"/>
</dbReference>
<protein>
    <submittedName>
        <fullName evidence="2">Uncharacterized protein</fullName>
    </submittedName>
</protein>
<dbReference type="RefSeq" id="XP_016223810.1">
    <property type="nucleotide sequence ID" value="XM_016371517.1"/>
</dbReference>
<dbReference type="AlphaFoldDB" id="A0A0D1XVC7"/>
<name>A0A0D1XVC7_EXOME</name>
<gene>
    <name evidence="2" type="ORF">PV10_06694</name>
</gene>
<organism evidence="2 3">
    <name type="scientific">Exophiala mesophila</name>
    <name type="common">Black yeast-like fungus</name>
    <dbReference type="NCBI Taxonomy" id="212818"/>
    <lineage>
        <taxon>Eukaryota</taxon>
        <taxon>Fungi</taxon>
        <taxon>Dikarya</taxon>
        <taxon>Ascomycota</taxon>
        <taxon>Pezizomycotina</taxon>
        <taxon>Eurotiomycetes</taxon>
        <taxon>Chaetothyriomycetidae</taxon>
        <taxon>Chaetothyriales</taxon>
        <taxon>Herpotrichiellaceae</taxon>
        <taxon>Exophiala</taxon>
    </lineage>
</organism>
<dbReference type="Proteomes" id="UP000054302">
    <property type="component" value="Unassembled WGS sequence"/>
</dbReference>
<dbReference type="VEuPathDB" id="FungiDB:PV10_06694"/>
<dbReference type="GeneID" id="27324539"/>
<reference evidence="2 3" key="1">
    <citation type="submission" date="2015-01" db="EMBL/GenBank/DDBJ databases">
        <title>The Genome Sequence of Exophiala mesophila CBS40295.</title>
        <authorList>
            <consortium name="The Broad Institute Genomics Platform"/>
            <person name="Cuomo C."/>
            <person name="de Hoog S."/>
            <person name="Gorbushina A."/>
            <person name="Stielow B."/>
            <person name="Teixiera M."/>
            <person name="Abouelleil A."/>
            <person name="Chapman S.B."/>
            <person name="Priest M."/>
            <person name="Young S.K."/>
            <person name="Wortman J."/>
            <person name="Nusbaum C."/>
            <person name="Birren B."/>
        </authorList>
    </citation>
    <scope>NUCLEOTIDE SEQUENCE [LARGE SCALE GENOMIC DNA]</scope>
    <source>
        <strain evidence="2 3">CBS 40295</strain>
    </source>
</reference>
<keyword evidence="3" id="KW-1185">Reference proteome</keyword>
<sequence length="264" mass="29959">MPPASAQRAQLNRLLHNLHLKIDYRRIWRITPHNPPSKNVLIDAVTYITSLKQHDLIRIDRGKVSYAELMHRLGELIDLEPPSEEQEGLEPGEIQEGKQDQAWADGSFASDCLILKTAGSYIDNLIKTKAGTRGYASMTPKGRPKPKRFLSPTLDLMEPQVKRWRPTLEERVISSDAAQKDGEQMVAKTRDKKQTGPAESPDLELVTRMTDKKQCEATKSQDLAAIVEKDPLGHTLDKIDAWAEKWLAGKLQEKDWDQFEKCVE</sequence>
<dbReference type="HOGENOM" id="CLU_1053861_0_0_1"/>
<feature type="region of interest" description="Disordered" evidence="1">
    <location>
        <begin position="178"/>
        <end position="202"/>
    </location>
</feature>
<evidence type="ECO:0000256" key="1">
    <source>
        <dbReference type="SAM" id="MobiDB-lite"/>
    </source>
</evidence>